<feature type="chain" id="PRO_5025672125" description="Cysteine rich repeat protein" evidence="1">
    <location>
        <begin position="22"/>
        <end position="86"/>
    </location>
</feature>
<dbReference type="EMBL" id="CP044331">
    <property type="protein sequence ID" value="QGM97831.1"/>
    <property type="molecule type" value="Genomic_DNA"/>
</dbReference>
<evidence type="ECO:0000313" key="3">
    <source>
        <dbReference type="Proteomes" id="UP000422569"/>
    </source>
</evidence>
<keyword evidence="3" id="KW-1185">Reference proteome</keyword>
<evidence type="ECO:0008006" key="4">
    <source>
        <dbReference type="Google" id="ProtNLM"/>
    </source>
</evidence>
<dbReference type="RefSeq" id="WP_016918227.1">
    <property type="nucleotide sequence ID" value="NZ_CP044331.1"/>
</dbReference>
<dbReference type="AlphaFoldDB" id="A0A6B8M4K2"/>
<proteinExistence type="predicted"/>
<evidence type="ECO:0000256" key="1">
    <source>
        <dbReference type="SAM" id="SignalP"/>
    </source>
</evidence>
<name>A0A6B8M4K2_9HYPH</name>
<feature type="signal peptide" evidence="1">
    <location>
        <begin position="1"/>
        <end position="21"/>
    </location>
</feature>
<keyword evidence="1" id="KW-0732">Signal</keyword>
<sequence>MHNFIRLSALLALLAAVPAMAQGTQAQRDACEDDAKRLCQAQIPDVTAIEGCLRAAAASLTDDCRSEMGLASPAAETKSGGKKKKR</sequence>
<dbReference type="Proteomes" id="UP000422569">
    <property type="component" value="Chromosome"/>
</dbReference>
<gene>
    <name evidence="2" type="ORF">F7D14_10370</name>
</gene>
<dbReference type="KEGG" id="mpar:F7D14_10370"/>
<organism evidence="2 3">
    <name type="scientific">Methylocystis parvus</name>
    <dbReference type="NCBI Taxonomy" id="134"/>
    <lineage>
        <taxon>Bacteria</taxon>
        <taxon>Pseudomonadati</taxon>
        <taxon>Pseudomonadota</taxon>
        <taxon>Alphaproteobacteria</taxon>
        <taxon>Hyphomicrobiales</taxon>
        <taxon>Methylocystaceae</taxon>
        <taxon>Methylocystis</taxon>
    </lineage>
</organism>
<reference evidence="2 3" key="1">
    <citation type="submission" date="2019-09" db="EMBL/GenBank/DDBJ databases">
        <title>Isolation and complete genome sequencing of Methylocystis species.</title>
        <authorList>
            <person name="Rumah B.L."/>
            <person name="Stead C.E."/>
            <person name="Stevens B.C."/>
            <person name="Minton N.P."/>
            <person name="Grosse-Honebrink A."/>
            <person name="Zhang Y."/>
        </authorList>
    </citation>
    <scope>NUCLEOTIDE SEQUENCE [LARGE SCALE GENOMIC DNA]</scope>
    <source>
        <strain evidence="2 3">BRCS2</strain>
    </source>
</reference>
<accession>A0A6B8M4K2</accession>
<protein>
    <recommendedName>
        <fullName evidence="4">Cysteine rich repeat protein</fullName>
    </recommendedName>
</protein>
<evidence type="ECO:0000313" key="2">
    <source>
        <dbReference type="EMBL" id="QGM97831.1"/>
    </source>
</evidence>